<dbReference type="Proteomes" id="UP000075901">
    <property type="component" value="Unassembled WGS sequence"/>
</dbReference>
<dbReference type="EnsemblMetazoa" id="AMAM008679-RA">
    <property type="protein sequence ID" value="AMAM008679-PA"/>
    <property type="gene ID" value="AMAM008679"/>
</dbReference>
<evidence type="ECO:0000313" key="3">
    <source>
        <dbReference type="EnsemblMetazoa" id="AMAM008679-PA"/>
    </source>
</evidence>
<evidence type="ECO:0000256" key="1">
    <source>
        <dbReference type="SAM" id="MobiDB-lite"/>
    </source>
</evidence>
<sequence length="281" mass="30082">MASDSSGRYGGQYFFGNEFWMGSLTFCDEVNRVLRLTPMPPGARQLEMRFFVAKIAVQLERLLSTQSSSILLGQCLPKSCTIDDITELLRSDPALNLLNNSTLNVVVVSSGSPASALTVQHVRPVPGSYNLWSDPKVFALFTVLTVLSAFIAYASCGNGAAGTKPKAGGGWSKKTHDPSRSRADGGHHIKREQGVGDSGRMRGDALEMHKINVESNNNVSGGGNGQQAAATDALYSKERKETRFSLHAILACFDVGPNAASILSVERASEVSEVLLSLEMG</sequence>
<organism evidence="3 4">
    <name type="scientific">Anopheles maculatus</name>
    <dbReference type="NCBI Taxonomy" id="74869"/>
    <lineage>
        <taxon>Eukaryota</taxon>
        <taxon>Metazoa</taxon>
        <taxon>Ecdysozoa</taxon>
        <taxon>Arthropoda</taxon>
        <taxon>Hexapoda</taxon>
        <taxon>Insecta</taxon>
        <taxon>Pterygota</taxon>
        <taxon>Neoptera</taxon>
        <taxon>Endopterygota</taxon>
        <taxon>Diptera</taxon>
        <taxon>Nematocera</taxon>
        <taxon>Culicoidea</taxon>
        <taxon>Culicidae</taxon>
        <taxon>Anophelinae</taxon>
        <taxon>Anopheles</taxon>
        <taxon>Anopheles maculatus group</taxon>
    </lineage>
</organism>
<feature type="domain" description="Nose resistant-to-fluoxetine protein N-terminal" evidence="2">
    <location>
        <begin position="2"/>
        <end position="109"/>
    </location>
</feature>
<dbReference type="InterPro" id="IPR006621">
    <property type="entry name" value="Nose-resist-to-fluoxetine_N"/>
</dbReference>
<feature type="region of interest" description="Disordered" evidence="1">
    <location>
        <begin position="160"/>
        <end position="201"/>
    </location>
</feature>
<dbReference type="AlphaFoldDB" id="A0A182SKP6"/>
<accession>A0A182SKP6</accession>
<feature type="region of interest" description="Disordered" evidence="1">
    <location>
        <begin position="214"/>
        <end position="233"/>
    </location>
</feature>
<reference evidence="4" key="1">
    <citation type="submission" date="2013-09" db="EMBL/GenBank/DDBJ databases">
        <title>The Genome Sequence of Anopheles maculatus species B.</title>
        <authorList>
            <consortium name="The Broad Institute Genomics Platform"/>
            <person name="Neafsey D.E."/>
            <person name="Besansky N."/>
            <person name="Howell P."/>
            <person name="Walton C."/>
            <person name="Young S.K."/>
            <person name="Zeng Q."/>
            <person name="Gargeya S."/>
            <person name="Fitzgerald M."/>
            <person name="Haas B."/>
            <person name="Abouelleil A."/>
            <person name="Allen A.W."/>
            <person name="Alvarado L."/>
            <person name="Arachchi H.M."/>
            <person name="Berlin A.M."/>
            <person name="Chapman S.B."/>
            <person name="Gainer-Dewar J."/>
            <person name="Goldberg J."/>
            <person name="Griggs A."/>
            <person name="Gujja S."/>
            <person name="Hansen M."/>
            <person name="Howarth C."/>
            <person name="Imamovic A."/>
            <person name="Ireland A."/>
            <person name="Larimer J."/>
            <person name="McCowan C."/>
            <person name="Murphy C."/>
            <person name="Pearson M."/>
            <person name="Poon T.W."/>
            <person name="Priest M."/>
            <person name="Roberts A."/>
            <person name="Saif S."/>
            <person name="Shea T."/>
            <person name="Sisk P."/>
            <person name="Sykes S."/>
            <person name="Wortman J."/>
            <person name="Nusbaum C."/>
            <person name="Birren B."/>
        </authorList>
    </citation>
    <scope>NUCLEOTIDE SEQUENCE [LARGE SCALE GENOMIC DNA]</scope>
    <source>
        <strain evidence="4">maculatus3</strain>
    </source>
</reference>
<protein>
    <submittedName>
        <fullName evidence="3">NRF domain-containing protein</fullName>
    </submittedName>
</protein>
<feature type="compositionally biased region" description="Basic and acidic residues" evidence="1">
    <location>
        <begin position="174"/>
        <end position="201"/>
    </location>
</feature>
<reference evidence="3" key="2">
    <citation type="submission" date="2020-05" db="UniProtKB">
        <authorList>
            <consortium name="EnsemblMetazoa"/>
        </authorList>
    </citation>
    <scope>IDENTIFICATION</scope>
    <source>
        <strain evidence="3">maculatus3</strain>
    </source>
</reference>
<dbReference type="PANTHER" id="PTHR11161">
    <property type="entry name" value="O-ACYLTRANSFERASE"/>
    <property type="match status" value="1"/>
</dbReference>
<keyword evidence="4" id="KW-1185">Reference proteome</keyword>
<dbReference type="Pfam" id="PF20146">
    <property type="entry name" value="NRF"/>
    <property type="match status" value="1"/>
</dbReference>
<dbReference type="SMART" id="SM00703">
    <property type="entry name" value="NRF"/>
    <property type="match status" value="1"/>
</dbReference>
<dbReference type="PANTHER" id="PTHR11161:SF69">
    <property type="entry name" value="NOSE RESISTANT TO FLUOXETINE PROTEIN 6-LIKE PROTEIN"/>
    <property type="match status" value="1"/>
</dbReference>
<evidence type="ECO:0000259" key="2">
    <source>
        <dbReference type="SMART" id="SM00703"/>
    </source>
</evidence>
<evidence type="ECO:0000313" key="4">
    <source>
        <dbReference type="Proteomes" id="UP000075901"/>
    </source>
</evidence>
<name>A0A182SKP6_9DIPT</name>
<dbReference type="InterPro" id="IPR052728">
    <property type="entry name" value="O2_lipid_transport_reg"/>
</dbReference>
<dbReference type="VEuPathDB" id="VectorBase:AMAM008679"/>
<proteinExistence type="predicted"/>